<name>A0A3B1ANU8_9ZZZZ</name>
<proteinExistence type="predicted"/>
<accession>A0A3B1ANU8</accession>
<gene>
    <name evidence="3" type="ORF">MNBD_GAMMA21-2691</name>
</gene>
<feature type="compositionally biased region" description="Polar residues" evidence="1">
    <location>
        <begin position="36"/>
        <end position="52"/>
    </location>
</feature>
<dbReference type="AlphaFoldDB" id="A0A3B1ANU8"/>
<evidence type="ECO:0000313" key="3">
    <source>
        <dbReference type="EMBL" id="VAX01554.1"/>
    </source>
</evidence>
<dbReference type="Pfam" id="PF11141">
    <property type="entry name" value="DUF2914"/>
    <property type="match status" value="1"/>
</dbReference>
<evidence type="ECO:0000256" key="1">
    <source>
        <dbReference type="SAM" id="MobiDB-lite"/>
    </source>
</evidence>
<dbReference type="EMBL" id="UOFR01000084">
    <property type="protein sequence ID" value="VAX01554.1"/>
    <property type="molecule type" value="Genomic_DNA"/>
</dbReference>
<sequence length="244" mass="26393">MKPTLYITGFFISTLSISTLVFAADQAAPGAKTMPMNESSTESMPMNESSAESMPMDKSGAQHMDMATDAQPAAATDTTEQAGFSRGSVVRSIFTSAIQDREPIDKLNNAASDTDQVFYFTELRDMSGQTATHRWEHDGKVIAEVKFDVRGPRWRVWSSKSFVPTTAGDWKVSVVNGAGETISEELISLSQIPDQNNAAQMPMNDSMESKDSMGMGSSMNTTGEPAETESGMNHDSSKMPMGSE</sequence>
<feature type="region of interest" description="Disordered" evidence="1">
    <location>
        <begin position="32"/>
        <end position="58"/>
    </location>
</feature>
<protein>
    <recommendedName>
        <fullName evidence="2">DUF2914 domain-containing protein</fullName>
    </recommendedName>
</protein>
<feature type="region of interest" description="Disordered" evidence="1">
    <location>
        <begin position="196"/>
        <end position="244"/>
    </location>
</feature>
<organism evidence="3">
    <name type="scientific">hydrothermal vent metagenome</name>
    <dbReference type="NCBI Taxonomy" id="652676"/>
    <lineage>
        <taxon>unclassified sequences</taxon>
        <taxon>metagenomes</taxon>
        <taxon>ecological metagenomes</taxon>
    </lineage>
</organism>
<evidence type="ECO:0000259" key="2">
    <source>
        <dbReference type="Pfam" id="PF11141"/>
    </source>
</evidence>
<feature type="domain" description="DUF2914" evidence="2">
    <location>
        <begin position="130"/>
        <end position="184"/>
    </location>
</feature>
<reference evidence="3" key="1">
    <citation type="submission" date="2018-06" db="EMBL/GenBank/DDBJ databases">
        <authorList>
            <person name="Zhirakovskaya E."/>
        </authorList>
    </citation>
    <scope>NUCLEOTIDE SEQUENCE</scope>
</reference>
<dbReference type="InterPro" id="IPR022606">
    <property type="entry name" value="DUF2914"/>
</dbReference>